<dbReference type="EMBL" id="UOFH01000153">
    <property type="protein sequence ID" value="VAW60614.1"/>
    <property type="molecule type" value="Genomic_DNA"/>
</dbReference>
<dbReference type="SUPFAM" id="SSF64383">
    <property type="entry name" value="Cell-division protein ZipA, C-terminal domain"/>
    <property type="match status" value="1"/>
</dbReference>
<evidence type="ECO:0000256" key="3">
    <source>
        <dbReference type="ARBA" id="ARBA00022618"/>
    </source>
</evidence>
<evidence type="ECO:0000256" key="5">
    <source>
        <dbReference type="ARBA" id="ARBA00022989"/>
    </source>
</evidence>
<evidence type="ECO:0000256" key="4">
    <source>
        <dbReference type="ARBA" id="ARBA00022692"/>
    </source>
</evidence>
<feature type="non-terminal residue" evidence="10">
    <location>
        <position position="1"/>
    </location>
</feature>
<name>A0A3B0XWK8_9ZZZZ</name>
<feature type="region of interest" description="Disordered" evidence="8">
    <location>
        <begin position="1"/>
        <end position="106"/>
    </location>
</feature>
<keyword evidence="2" id="KW-0997">Cell inner membrane</keyword>
<feature type="domain" description="ZipA C-terminal FtsZ-binding" evidence="9">
    <location>
        <begin position="111"/>
        <end position="240"/>
    </location>
</feature>
<evidence type="ECO:0000256" key="8">
    <source>
        <dbReference type="SAM" id="MobiDB-lite"/>
    </source>
</evidence>
<dbReference type="PANTHER" id="PTHR38685">
    <property type="entry name" value="CELL DIVISION PROTEIN ZIPA"/>
    <property type="match status" value="1"/>
</dbReference>
<keyword evidence="7" id="KW-0131">Cell cycle</keyword>
<keyword evidence="1" id="KW-1003">Cell membrane</keyword>
<protein>
    <recommendedName>
        <fullName evidence="9">ZipA C-terminal FtsZ-binding domain-containing protein</fullName>
    </recommendedName>
</protein>
<keyword evidence="6" id="KW-0472">Membrane</keyword>
<proteinExistence type="predicted"/>
<keyword evidence="4" id="KW-0812">Transmembrane</keyword>
<accession>A0A3B0XWK8</accession>
<evidence type="ECO:0000256" key="6">
    <source>
        <dbReference type="ARBA" id="ARBA00023136"/>
    </source>
</evidence>
<dbReference type="InterPro" id="IPR036765">
    <property type="entry name" value="ZipA_FtsZ-bd_C_sf"/>
</dbReference>
<feature type="compositionally biased region" description="Basic and acidic residues" evidence="8">
    <location>
        <begin position="1"/>
        <end position="21"/>
    </location>
</feature>
<dbReference type="Pfam" id="PF04354">
    <property type="entry name" value="ZipA_C"/>
    <property type="match status" value="1"/>
</dbReference>
<dbReference type="GO" id="GO:0005886">
    <property type="term" value="C:plasma membrane"/>
    <property type="evidence" value="ECO:0007669"/>
    <property type="project" value="TreeGrafter"/>
</dbReference>
<dbReference type="InterPro" id="IPR007449">
    <property type="entry name" value="ZipA_FtsZ-bd_C"/>
</dbReference>
<dbReference type="SMART" id="SM00771">
    <property type="entry name" value="ZipA_C"/>
    <property type="match status" value="1"/>
</dbReference>
<sequence>VDIPEIKESDLSADNTEKNTDKVISNKAATDSIEKKPTLKESLSDKDLAQENKNQSNQFENKKQKTSEALADEKKPVEEAAIKKTATESSEDKITKAENKPTAEPEKDVAIDDVISVFVLAQKDEMINGEKILSASYALHLDYGEMKIFHRHNQKPDRAIEFSMANTQSPGWFEIDQMNDMQTTGVSFFMQVNLVEKPSAVLDEMLICAHSLSTMLGAILCNAQRKPLDEASAIELREKVKRLEEIKSHSV</sequence>
<feature type="compositionally biased region" description="Basic and acidic residues" evidence="8">
    <location>
        <begin position="32"/>
        <end position="50"/>
    </location>
</feature>
<feature type="compositionally biased region" description="Basic and acidic residues" evidence="8">
    <location>
        <begin position="60"/>
        <end position="106"/>
    </location>
</feature>
<dbReference type="GO" id="GO:0032153">
    <property type="term" value="C:cell division site"/>
    <property type="evidence" value="ECO:0007669"/>
    <property type="project" value="TreeGrafter"/>
</dbReference>
<evidence type="ECO:0000313" key="10">
    <source>
        <dbReference type="EMBL" id="VAW60614.1"/>
    </source>
</evidence>
<evidence type="ECO:0000256" key="2">
    <source>
        <dbReference type="ARBA" id="ARBA00022519"/>
    </source>
</evidence>
<keyword evidence="3" id="KW-0132">Cell division</keyword>
<dbReference type="Gene3D" id="3.30.1400.10">
    <property type="entry name" value="ZipA, C-terminal FtsZ-binding domain"/>
    <property type="match status" value="1"/>
</dbReference>
<evidence type="ECO:0000256" key="1">
    <source>
        <dbReference type="ARBA" id="ARBA00022475"/>
    </source>
</evidence>
<dbReference type="GO" id="GO:0000917">
    <property type="term" value="P:division septum assembly"/>
    <property type="evidence" value="ECO:0007669"/>
    <property type="project" value="TreeGrafter"/>
</dbReference>
<gene>
    <name evidence="10" type="ORF">MNBD_GAMMA08-1483</name>
</gene>
<dbReference type="AlphaFoldDB" id="A0A3B0XWK8"/>
<reference evidence="10" key="1">
    <citation type="submission" date="2018-06" db="EMBL/GenBank/DDBJ databases">
        <authorList>
            <person name="Zhirakovskaya E."/>
        </authorList>
    </citation>
    <scope>NUCLEOTIDE SEQUENCE</scope>
</reference>
<evidence type="ECO:0000256" key="7">
    <source>
        <dbReference type="ARBA" id="ARBA00023306"/>
    </source>
</evidence>
<dbReference type="InterPro" id="IPR011919">
    <property type="entry name" value="Cell_div_ZipA"/>
</dbReference>
<organism evidence="10">
    <name type="scientific">hydrothermal vent metagenome</name>
    <dbReference type="NCBI Taxonomy" id="652676"/>
    <lineage>
        <taxon>unclassified sequences</taxon>
        <taxon>metagenomes</taxon>
        <taxon>ecological metagenomes</taxon>
    </lineage>
</organism>
<keyword evidence="5" id="KW-1133">Transmembrane helix</keyword>
<evidence type="ECO:0000259" key="9">
    <source>
        <dbReference type="SMART" id="SM00771"/>
    </source>
</evidence>
<dbReference type="PANTHER" id="PTHR38685:SF1">
    <property type="entry name" value="CELL DIVISION PROTEIN ZIPA"/>
    <property type="match status" value="1"/>
</dbReference>